<dbReference type="Pfam" id="PF13506">
    <property type="entry name" value="Glyco_transf_21"/>
    <property type="match status" value="1"/>
</dbReference>
<keyword evidence="4 9" id="KW-0328">Glycosyltransferase</keyword>
<name>A0ABS8L524_9HYPH</name>
<comment type="pathway">
    <text evidence="3">Sphingolipid metabolism.</text>
</comment>
<dbReference type="EC" id="2.4.-.-" evidence="9"/>
<comment type="subcellular location">
    <subcellularLocation>
        <location evidence="1">Membrane</location>
        <topology evidence="1">Multi-pass membrane protein</topology>
    </subcellularLocation>
</comment>
<gene>
    <name evidence="9" type="ORF">LJ725_28680</name>
</gene>
<dbReference type="EMBL" id="JAJISD010000021">
    <property type="protein sequence ID" value="MCC8432963.1"/>
    <property type="molecule type" value="Genomic_DNA"/>
</dbReference>
<dbReference type="SUPFAM" id="SSF53448">
    <property type="entry name" value="Nucleotide-diphospho-sugar transferases"/>
    <property type="match status" value="1"/>
</dbReference>
<accession>A0ABS8L524</accession>
<proteinExistence type="predicted"/>
<reference evidence="9 10" key="1">
    <citation type="submission" date="2021-11" db="EMBL/GenBank/DDBJ databases">
        <authorList>
            <person name="Lee D.-H."/>
            <person name="Kim S.-B."/>
        </authorList>
    </citation>
    <scope>NUCLEOTIDE SEQUENCE [LARGE SCALE GENOMIC DNA]</scope>
    <source>
        <strain evidence="9 10">KCTC 52223</strain>
    </source>
</reference>
<evidence type="ECO:0000256" key="5">
    <source>
        <dbReference type="ARBA" id="ARBA00022679"/>
    </source>
</evidence>
<dbReference type="RefSeq" id="WP_230554333.1">
    <property type="nucleotide sequence ID" value="NZ_JAJISD010000021.1"/>
</dbReference>
<evidence type="ECO:0000256" key="7">
    <source>
        <dbReference type="ARBA" id="ARBA00022989"/>
    </source>
</evidence>
<evidence type="ECO:0000256" key="2">
    <source>
        <dbReference type="ARBA" id="ARBA00004760"/>
    </source>
</evidence>
<evidence type="ECO:0000313" key="9">
    <source>
        <dbReference type="EMBL" id="MCC8432963.1"/>
    </source>
</evidence>
<keyword evidence="6" id="KW-0812">Transmembrane</keyword>
<dbReference type="InterPro" id="IPR029044">
    <property type="entry name" value="Nucleotide-diphossugar_trans"/>
</dbReference>
<evidence type="ECO:0000256" key="8">
    <source>
        <dbReference type="ARBA" id="ARBA00023136"/>
    </source>
</evidence>
<evidence type="ECO:0000256" key="4">
    <source>
        <dbReference type="ARBA" id="ARBA00022676"/>
    </source>
</evidence>
<dbReference type="GO" id="GO:0016757">
    <property type="term" value="F:glycosyltransferase activity"/>
    <property type="evidence" value="ECO:0007669"/>
    <property type="project" value="UniProtKB-KW"/>
</dbReference>
<sequence length="386" mass="41162">MEPGTLAWLGFGWWGLGTAIQWVSAALARTPRRPPPGGRYRPEDFSIVAPMAGAEDATGAYVAALRRLAGAGAEILICVARPDDGAVAPTRALWPDAPILVGNDDTFNPKMNNVRKGLEAAARPVVALCDAGIELGVDDLLRAAAPLASGTGLVLALKAAEAPASFAAEVERAYIDGHQARFLFAADRLGIAVASGGVTLMTRETLQRIGNWRGFNRWIADDYSVTRSVRELGLATRLGDVMPRLPLGERPWSAVWRRQVRWARTRLRLPVWPLVLWEPAIGWAVTGGAGTLGLLALGANAGVIAAAWGAHTAGWLLAEKWFMTGRGLSFGIRAAAAAVLREALAPVLIVNALWGRTIYWRGTDLGGQWRETSREQTGDAASGKSV</sequence>
<evidence type="ECO:0000256" key="6">
    <source>
        <dbReference type="ARBA" id="ARBA00022692"/>
    </source>
</evidence>
<protein>
    <submittedName>
        <fullName evidence="9">Glycosyltransferase</fullName>
        <ecNumber evidence="9">2.4.-.-</ecNumber>
    </submittedName>
</protein>
<dbReference type="InterPro" id="IPR025993">
    <property type="entry name" value="Ceramide_glucosylTrfase"/>
</dbReference>
<comment type="pathway">
    <text evidence="2">Lipid metabolism; sphingolipid metabolism.</text>
</comment>
<evidence type="ECO:0000256" key="3">
    <source>
        <dbReference type="ARBA" id="ARBA00004991"/>
    </source>
</evidence>
<keyword evidence="10" id="KW-1185">Reference proteome</keyword>
<comment type="caution">
    <text evidence="9">The sequence shown here is derived from an EMBL/GenBank/DDBJ whole genome shotgun (WGS) entry which is preliminary data.</text>
</comment>
<keyword evidence="8" id="KW-0472">Membrane</keyword>
<dbReference type="PANTHER" id="PTHR12726">
    <property type="entry name" value="CERAMIDE GLUCOSYLTRANSFERASE"/>
    <property type="match status" value="1"/>
</dbReference>
<evidence type="ECO:0000313" key="10">
    <source>
        <dbReference type="Proteomes" id="UP001198862"/>
    </source>
</evidence>
<keyword evidence="5 9" id="KW-0808">Transferase</keyword>
<keyword evidence="7" id="KW-1133">Transmembrane helix</keyword>
<dbReference type="Proteomes" id="UP001198862">
    <property type="component" value="Unassembled WGS sequence"/>
</dbReference>
<dbReference type="PANTHER" id="PTHR12726:SF0">
    <property type="entry name" value="CERAMIDE GLUCOSYLTRANSFERASE"/>
    <property type="match status" value="1"/>
</dbReference>
<organism evidence="9 10">
    <name type="scientific">Reyranella aquatilis</name>
    <dbReference type="NCBI Taxonomy" id="2035356"/>
    <lineage>
        <taxon>Bacteria</taxon>
        <taxon>Pseudomonadati</taxon>
        <taxon>Pseudomonadota</taxon>
        <taxon>Alphaproteobacteria</taxon>
        <taxon>Hyphomicrobiales</taxon>
        <taxon>Reyranellaceae</taxon>
        <taxon>Reyranella</taxon>
    </lineage>
</organism>
<evidence type="ECO:0000256" key="1">
    <source>
        <dbReference type="ARBA" id="ARBA00004141"/>
    </source>
</evidence>